<dbReference type="AlphaFoldDB" id="A0A6N3AHG6"/>
<proteinExistence type="predicted"/>
<dbReference type="EMBL" id="CACRTN010000011">
    <property type="protein sequence ID" value="VYT89727.1"/>
    <property type="molecule type" value="Genomic_DNA"/>
</dbReference>
<evidence type="ECO:0000256" key="2">
    <source>
        <dbReference type="SAM" id="Phobius"/>
    </source>
</evidence>
<evidence type="ECO:0000259" key="3">
    <source>
        <dbReference type="Pfam" id="PF09851"/>
    </source>
</evidence>
<protein>
    <recommendedName>
        <fullName evidence="3">SHOCT domain-containing protein</fullName>
    </recommendedName>
</protein>
<reference evidence="4" key="1">
    <citation type="submission" date="2019-11" db="EMBL/GenBank/DDBJ databases">
        <authorList>
            <person name="Feng L."/>
        </authorList>
    </citation>
    <scope>NUCLEOTIDE SEQUENCE</scope>
    <source>
        <strain evidence="4">CintestinalisLFYP54</strain>
    </source>
</reference>
<dbReference type="Pfam" id="PF09851">
    <property type="entry name" value="SHOCT"/>
    <property type="match status" value="1"/>
</dbReference>
<dbReference type="InterPro" id="IPR018649">
    <property type="entry name" value="SHOCT"/>
</dbReference>
<feature type="transmembrane region" description="Helical" evidence="2">
    <location>
        <begin position="132"/>
        <end position="152"/>
    </location>
</feature>
<keyword evidence="2" id="KW-1133">Transmembrane helix</keyword>
<organism evidence="4">
    <name type="scientific">Collinsella intestinalis</name>
    <dbReference type="NCBI Taxonomy" id="147207"/>
    <lineage>
        <taxon>Bacteria</taxon>
        <taxon>Bacillati</taxon>
        <taxon>Actinomycetota</taxon>
        <taxon>Coriobacteriia</taxon>
        <taxon>Coriobacteriales</taxon>
        <taxon>Coriobacteriaceae</taxon>
        <taxon>Collinsella</taxon>
    </lineage>
</organism>
<evidence type="ECO:0000256" key="1">
    <source>
        <dbReference type="SAM" id="MobiDB-lite"/>
    </source>
</evidence>
<dbReference type="RefSeq" id="WP_156848523.1">
    <property type="nucleotide sequence ID" value="NZ_CACRTN010000011.1"/>
</dbReference>
<gene>
    <name evidence="4" type="ORF">CILFYP54_00231</name>
</gene>
<feature type="domain" description="SHOCT" evidence="3">
    <location>
        <begin position="3"/>
        <end position="30"/>
    </location>
</feature>
<feature type="transmembrane region" description="Helical" evidence="2">
    <location>
        <begin position="63"/>
        <end position="82"/>
    </location>
</feature>
<sequence>MFDEIKELKTLLDEGLITQEDYDQKKSEILASPATPVTSGNPDGAGASIKSSKADYQKTAKKLAPYLFIGAGALCLLVGLLFPMPGEDLTTYDLNGAEYFHIEEYVGGDAYNYIVGACILGGHISGAMTVKAVFAVGGLALICVGVTVLAVFGTGMKKSEDMDDIKMKEETTANEDVIEPEDA</sequence>
<keyword evidence="2" id="KW-0472">Membrane</keyword>
<feature type="region of interest" description="Disordered" evidence="1">
    <location>
        <begin position="163"/>
        <end position="183"/>
    </location>
</feature>
<keyword evidence="2" id="KW-0812">Transmembrane</keyword>
<evidence type="ECO:0000313" key="4">
    <source>
        <dbReference type="EMBL" id="VYT89727.1"/>
    </source>
</evidence>
<accession>A0A6N3AHG6</accession>
<feature type="compositionally biased region" description="Acidic residues" evidence="1">
    <location>
        <begin position="172"/>
        <end position="183"/>
    </location>
</feature>
<name>A0A6N3AHG6_9ACTN</name>